<dbReference type="GO" id="GO:0006508">
    <property type="term" value="P:proteolysis"/>
    <property type="evidence" value="ECO:0007669"/>
    <property type="project" value="UniProtKB-KW"/>
</dbReference>
<evidence type="ECO:0000256" key="2">
    <source>
        <dbReference type="ARBA" id="ARBA00022670"/>
    </source>
</evidence>
<name>A0A1I8GDM9_9PLAT</name>
<dbReference type="PROSITE" id="PS00639">
    <property type="entry name" value="THIOL_PROTEASE_HIS"/>
    <property type="match status" value="1"/>
</dbReference>
<accession>A0A1I8GDM9</accession>
<dbReference type="InterPro" id="IPR013128">
    <property type="entry name" value="Peptidase_C1A"/>
</dbReference>
<reference evidence="13" key="1">
    <citation type="submission" date="2016-11" db="UniProtKB">
        <authorList>
            <consortium name="WormBaseParasite"/>
        </authorList>
    </citation>
    <scope>IDENTIFICATION</scope>
</reference>
<evidence type="ECO:0000313" key="13">
    <source>
        <dbReference type="WBParaSite" id="maker-uti_cns_0001662-snap-gene-0.2-mRNA-1"/>
    </source>
</evidence>
<evidence type="ECO:0000259" key="11">
    <source>
        <dbReference type="SMART" id="SM00645"/>
    </source>
</evidence>
<sequence length="457" mass="50317">KALYPGADAHKTCRRVWTAIMATQLVVVIPKKLTHLNTTQFMNSSSMFAKELHKTVTMSNHLLSRLDVNFVVAAAMNIRVSIAGHVAAARHLRPIKAHIAEAFVTARYAEEFEFSLVAQVVANQRTINLSTETEMAEKLLLLLLLVAFAAGTPLIYKPMHRPLTDSLIDYVNSQKQSTWTATRYNRFKTLADVRVLLGVLPNPNPSSLPELSYPESALKDLPEEFDSRKQWPNCPTIGEIRDQSNCGSCWAFGAVEAMSDRHCIHSGGKSKPHLSAEDLLSCCGFSCGMGCNGGFPEGAWHYWKSKGLVTGGQYGTKDGCQPYSLPHCEHHTTGEYQPCTGDSPTPKCTKQCIKEYNSTYQQDKHFGASAYSVRSNEQQIMTEIMTNGPVEGAFTSGVYQHTTGGSLGGHAIRILGWGADGGTPYWLVANSWNSDWGERGFFRILRGKDECGIESSV</sequence>
<keyword evidence="3" id="KW-0732">Signal</keyword>
<dbReference type="Pfam" id="PF08127">
    <property type="entry name" value="Propeptide_C1"/>
    <property type="match status" value="1"/>
</dbReference>
<keyword evidence="6" id="KW-0865">Zymogen</keyword>
<feature type="transmembrane region" description="Helical" evidence="10">
    <location>
        <begin position="139"/>
        <end position="156"/>
    </location>
</feature>
<dbReference type="InterPro" id="IPR038765">
    <property type="entry name" value="Papain-like_cys_pep_sf"/>
</dbReference>
<keyword evidence="12" id="KW-1185">Reference proteome</keyword>
<keyword evidence="5" id="KW-0788">Thiol protease</keyword>
<organism evidence="12 13">
    <name type="scientific">Macrostomum lignano</name>
    <dbReference type="NCBI Taxonomy" id="282301"/>
    <lineage>
        <taxon>Eukaryota</taxon>
        <taxon>Metazoa</taxon>
        <taxon>Spiralia</taxon>
        <taxon>Lophotrochozoa</taxon>
        <taxon>Platyhelminthes</taxon>
        <taxon>Rhabditophora</taxon>
        <taxon>Macrostomorpha</taxon>
        <taxon>Macrostomida</taxon>
        <taxon>Macrostomidae</taxon>
        <taxon>Macrostomum</taxon>
    </lineage>
</organism>
<dbReference type="Gene3D" id="3.90.70.10">
    <property type="entry name" value="Cysteine proteinases"/>
    <property type="match status" value="1"/>
</dbReference>
<dbReference type="FunFam" id="3.90.70.10:FF:000031">
    <property type="entry name" value="Cathepsin B"/>
    <property type="match status" value="1"/>
</dbReference>
<feature type="domain" description="Peptidase C1A papain C-terminal" evidence="11">
    <location>
        <begin position="221"/>
        <end position="457"/>
    </location>
</feature>
<dbReference type="SUPFAM" id="SSF54001">
    <property type="entry name" value="Cysteine proteinases"/>
    <property type="match status" value="1"/>
</dbReference>
<keyword evidence="10" id="KW-0812">Transmembrane</keyword>
<dbReference type="InterPro" id="IPR000169">
    <property type="entry name" value="Pept_cys_AS"/>
</dbReference>
<evidence type="ECO:0000256" key="3">
    <source>
        <dbReference type="ARBA" id="ARBA00022729"/>
    </source>
</evidence>
<evidence type="ECO:0000256" key="6">
    <source>
        <dbReference type="ARBA" id="ARBA00023145"/>
    </source>
</evidence>
<dbReference type="InterPro" id="IPR025661">
    <property type="entry name" value="Pept_asp_AS"/>
</dbReference>
<dbReference type="PROSITE" id="PS00640">
    <property type="entry name" value="THIOL_PROTEASE_ASN"/>
    <property type="match status" value="1"/>
</dbReference>
<keyword evidence="4" id="KW-0378">Hydrolase</keyword>
<proteinExistence type="inferred from homology"/>
<dbReference type="PROSITE" id="PS00139">
    <property type="entry name" value="THIOL_PROTEASE_CYS"/>
    <property type="match status" value="1"/>
</dbReference>
<keyword evidence="10" id="KW-0472">Membrane</keyword>
<comment type="similarity">
    <text evidence="1">Belongs to the peptidase C1 family.</text>
</comment>
<comment type="function">
    <text evidence="8">Thiol protease. Has a role as a digestive enzyme.</text>
</comment>
<dbReference type="PANTHER" id="PTHR12411">
    <property type="entry name" value="CYSTEINE PROTEASE FAMILY C1-RELATED"/>
    <property type="match status" value="1"/>
</dbReference>
<evidence type="ECO:0000256" key="5">
    <source>
        <dbReference type="ARBA" id="ARBA00022807"/>
    </source>
</evidence>
<keyword evidence="7" id="KW-1015">Disulfide bond</keyword>
<evidence type="ECO:0000256" key="10">
    <source>
        <dbReference type="SAM" id="Phobius"/>
    </source>
</evidence>
<dbReference type="AlphaFoldDB" id="A0A1I8GDM9"/>
<dbReference type="WBParaSite" id="maker-uti_cns_0001662-snap-gene-0.2-mRNA-1">
    <property type="protein sequence ID" value="maker-uti_cns_0001662-snap-gene-0.2-mRNA-1"/>
    <property type="gene ID" value="maker-uti_cns_0001662-snap-gene-0.2"/>
</dbReference>
<evidence type="ECO:0000313" key="12">
    <source>
        <dbReference type="Proteomes" id="UP000095280"/>
    </source>
</evidence>
<dbReference type="InterPro" id="IPR025660">
    <property type="entry name" value="Pept_his_AS"/>
</dbReference>
<evidence type="ECO:0000256" key="9">
    <source>
        <dbReference type="ARBA" id="ARBA00073107"/>
    </source>
</evidence>
<dbReference type="InterPro" id="IPR012599">
    <property type="entry name" value="Propeptide_C1A"/>
</dbReference>
<evidence type="ECO:0000256" key="8">
    <source>
        <dbReference type="ARBA" id="ARBA00055576"/>
    </source>
</evidence>
<keyword evidence="10" id="KW-1133">Transmembrane helix</keyword>
<dbReference type="GO" id="GO:0004197">
    <property type="term" value="F:cysteine-type endopeptidase activity"/>
    <property type="evidence" value="ECO:0007669"/>
    <property type="project" value="InterPro"/>
</dbReference>
<dbReference type="Proteomes" id="UP000095280">
    <property type="component" value="Unplaced"/>
</dbReference>
<dbReference type="CDD" id="cd02620">
    <property type="entry name" value="Peptidase_C1A_CathepsinB"/>
    <property type="match status" value="1"/>
</dbReference>
<dbReference type="Pfam" id="PF00112">
    <property type="entry name" value="Peptidase_C1"/>
    <property type="match status" value="1"/>
</dbReference>
<protein>
    <recommendedName>
        <fullName evidence="9">Cathepsin B-like cysteine proteinase</fullName>
    </recommendedName>
</protein>
<evidence type="ECO:0000256" key="1">
    <source>
        <dbReference type="ARBA" id="ARBA00008455"/>
    </source>
</evidence>
<evidence type="ECO:0000256" key="7">
    <source>
        <dbReference type="ARBA" id="ARBA00023157"/>
    </source>
</evidence>
<dbReference type="SMART" id="SM00645">
    <property type="entry name" value="Pept_C1"/>
    <property type="match status" value="1"/>
</dbReference>
<dbReference type="InterPro" id="IPR000668">
    <property type="entry name" value="Peptidase_C1A_C"/>
</dbReference>
<dbReference type="PRINTS" id="PR00705">
    <property type="entry name" value="PAPAIN"/>
</dbReference>
<keyword evidence="2" id="KW-0645">Protease</keyword>
<evidence type="ECO:0000256" key="4">
    <source>
        <dbReference type="ARBA" id="ARBA00022801"/>
    </source>
</evidence>